<protein>
    <submittedName>
        <fullName evidence="1">Uncharacterized protein</fullName>
    </submittedName>
</protein>
<dbReference type="Proteomes" id="UP000005990">
    <property type="component" value="Unassembled WGS sequence"/>
</dbReference>
<evidence type="ECO:0000313" key="2">
    <source>
        <dbReference type="Proteomes" id="UP000005990"/>
    </source>
</evidence>
<dbReference type="eggNOG" id="ENOG502ZEV1">
    <property type="taxonomic scope" value="Bacteria"/>
</dbReference>
<proteinExistence type="predicted"/>
<dbReference type="RefSeq" id="WP_006418607.1">
    <property type="nucleotide sequence ID" value="NZ_AENN01000015.1"/>
</dbReference>
<dbReference type="AlphaFoldDB" id="E4KP29"/>
<dbReference type="EMBL" id="AENN01000015">
    <property type="protein sequence ID" value="EFR31404.1"/>
    <property type="molecule type" value="Genomic_DNA"/>
</dbReference>
<accession>E4KP29</accession>
<keyword evidence="2" id="KW-1185">Reference proteome</keyword>
<sequence>MAFKDTFTFDHSKSLGDVLKKILTKDNDQAELGKIKDENGNVLPYDTYLDQLISQEEFETAHQFINDFKFQLSLHDHTVLVNQYINGLYDLDPAIRERNDLGEQQLEAIRTRLNDIL</sequence>
<comment type="caution">
    <text evidence="1">The sequence shown here is derived from an EMBL/GenBank/DDBJ whole genome shotgun (WGS) entry which is preliminary data.</text>
</comment>
<name>E4KP29_9LACT</name>
<evidence type="ECO:0000313" key="1">
    <source>
        <dbReference type="EMBL" id="EFR31404.1"/>
    </source>
</evidence>
<gene>
    <name evidence="1" type="ORF">HMPREF9257_1313</name>
</gene>
<organism evidence="1 2">
    <name type="scientific">Eremococcus coleocola ACS-139-V-Col8</name>
    <dbReference type="NCBI Taxonomy" id="908337"/>
    <lineage>
        <taxon>Bacteria</taxon>
        <taxon>Bacillati</taxon>
        <taxon>Bacillota</taxon>
        <taxon>Bacilli</taxon>
        <taxon>Lactobacillales</taxon>
        <taxon>Aerococcaceae</taxon>
        <taxon>Eremococcus</taxon>
    </lineage>
</organism>
<reference evidence="1 2" key="1">
    <citation type="submission" date="2010-10" db="EMBL/GenBank/DDBJ databases">
        <authorList>
            <person name="Durkin A.S."/>
            <person name="Madupu R."/>
            <person name="Torralba M."/>
            <person name="Gillis M."/>
            <person name="Methe B."/>
            <person name="Sutton G."/>
            <person name="Nelson K.E."/>
        </authorList>
    </citation>
    <scope>NUCLEOTIDE SEQUENCE [LARGE SCALE GENOMIC DNA]</scope>
    <source>
        <strain evidence="1 2">ACS-139-V-Col8</strain>
    </source>
</reference>